<dbReference type="Proteomes" id="UP000286746">
    <property type="component" value="Unassembled WGS sequence"/>
</dbReference>
<dbReference type="Gene3D" id="1.25.40.10">
    <property type="entry name" value="Tetratricopeptide repeat domain"/>
    <property type="match status" value="1"/>
</dbReference>
<accession>A0A401W4Z3</accession>
<dbReference type="EMBL" id="BHZD01000001">
    <property type="protein sequence ID" value="GCD44379.1"/>
    <property type="molecule type" value="Genomic_DNA"/>
</dbReference>
<dbReference type="InterPro" id="IPR011990">
    <property type="entry name" value="TPR-like_helical_dom_sf"/>
</dbReference>
<comment type="caution">
    <text evidence="2">The sequence shown here is derived from an EMBL/GenBank/DDBJ whole genome shotgun (WGS) entry which is preliminary data.</text>
</comment>
<dbReference type="AlphaFoldDB" id="A0A401W4Z3"/>
<keyword evidence="3" id="KW-1185">Reference proteome</keyword>
<sequence>MDADNDVVRLCVRGMEAEARGENGAALLLFLEAWEEASDDYEACVAAHYVARHQATPEETLRWNQECLDRADRVSDERVSGFYASLYANMARAHRELGETAVAHEYFQRAAERVEDAPGGDYGMWNRLVIAEGLRGTAAAGRGVAEAVGGRKPEGAESAEDAESAEGPVSVAGVSRSVGAVNVLLAGLLARFCERRELRALGMILPAYLSDLGSEQDRDRLRSALCMVHAARWLMAEEQQALGETIALLGEEAGTSVAGGISGVGCRVG</sequence>
<organism evidence="2 3">
    <name type="scientific">Streptomyces paromomycinus</name>
    <name type="common">Streptomyces rimosus subsp. paromomycinus</name>
    <dbReference type="NCBI Taxonomy" id="92743"/>
    <lineage>
        <taxon>Bacteria</taxon>
        <taxon>Bacillati</taxon>
        <taxon>Actinomycetota</taxon>
        <taxon>Actinomycetes</taxon>
        <taxon>Kitasatosporales</taxon>
        <taxon>Streptomycetaceae</taxon>
        <taxon>Streptomyces</taxon>
    </lineage>
</organism>
<reference evidence="2 3" key="1">
    <citation type="submission" date="2018-11" db="EMBL/GenBank/DDBJ databases">
        <title>Whole genome sequence of Streptomyces paromomycinus NBRC 15454(T).</title>
        <authorList>
            <person name="Komaki H."/>
            <person name="Tamura T."/>
        </authorList>
    </citation>
    <scope>NUCLEOTIDE SEQUENCE [LARGE SCALE GENOMIC DNA]</scope>
    <source>
        <strain evidence="2 3">NBRC 15454</strain>
    </source>
</reference>
<dbReference type="RefSeq" id="WP_125055261.1">
    <property type="nucleotide sequence ID" value="NZ_BHZD01000001.1"/>
</dbReference>
<name>A0A401W4Z3_STREY</name>
<feature type="region of interest" description="Disordered" evidence="1">
    <location>
        <begin position="145"/>
        <end position="167"/>
    </location>
</feature>
<protein>
    <recommendedName>
        <fullName evidence="4">Tetratricopeptide repeat protein</fullName>
    </recommendedName>
</protein>
<evidence type="ECO:0000256" key="1">
    <source>
        <dbReference type="SAM" id="MobiDB-lite"/>
    </source>
</evidence>
<evidence type="ECO:0000313" key="3">
    <source>
        <dbReference type="Proteomes" id="UP000286746"/>
    </source>
</evidence>
<evidence type="ECO:0000313" key="2">
    <source>
        <dbReference type="EMBL" id="GCD44379.1"/>
    </source>
</evidence>
<gene>
    <name evidence="2" type="ORF">GKJPGBOP_04075</name>
</gene>
<dbReference type="SUPFAM" id="SSF48452">
    <property type="entry name" value="TPR-like"/>
    <property type="match status" value="1"/>
</dbReference>
<proteinExistence type="predicted"/>
<evidence type="ECO:0008006" key="4">
    <source>
        <dbReference type="Google" id="ProtNLM"/>
    </source>
</evidence>